<feature type="transmembrane region" description="Helical" evidence="2">
    <location>
        <begin position="245"/>
        <end position="265"/>
    </location>
</feature>
<feature type="transmembrane region" description="Helical" evidence="2">
    <location>
        <begin position="140"/>
        <end position="158"/>
    </location>
</feature>
<dbReference type="RefSeq" id="WP_015316636.1">
    <property type="nucleotide sequence ID" value="NC_019973.1"/>
</dbReference>
<proteinExistence type="predicted"/>
<feature type="transmembrane region" description="Helical" evidence="2">
    <location>
        <begin position="110"/>
        <end position="133"/>
    </location>
</feature>
<dbReference type="eggNOG" id="ENOG5031C3D">
    <property type="taxonomic scope" value="Bacteria"/>
</dbReference>
<keyword evidence="2" id="KW-0812">Transmembrane</keyword>
<feature type="transmembrane region" description="Helical" evidence="2">
    <location>
        <begin position="643"/>
        <end position="667"/>
    </location>
</feature>
<dbReference type="AlphaFoldDB" id="L0KM92"/>
<dbReference type="KEGG" id="mam:Mesau_02819"/>
<evidence type="ECO:0000313" key="3">
    <source>
        <dbReference type="EMBL" id="AGB45213.1"/>
    </source>
</evidence>
<evidence type="ECO:0008006" key="5">
    <source>
        <dbReference type="Google" id="ProtNLM"/>
    </source>
</evidence>
<dbReference type="STRING" id="754035.Mesau_02819"/>
<keyword evidence="4" id="KW-1185">Reference proteome</keyword>
<dbReference type="OrthoDB" id="8049807at2"/>
<evidence type="ECO:0000256" key="2">
    <source>
        <dbReference type="SAM" id="Phobius"/>
    </source>
</evidence>
<keyword evidence="2" id="KW-0472">Membrane</keyword>
<feature type="transmembrane region" description="Helical" evidence="2">
    <location>
        <begin position="193"/>
        <end position="209"/>
    </location>
</feature>
<reference evidence="4" key="1">
    <citation type="submission" date="2012-02" db="EMBL/GenBank/DDBJ databases">
        <title>Complete sequence of Mesorhizobium australicum WSM2073.</title>
        <authorList>
            <person name="Lucas S."/>
            <person name="Han J."/>
            <person name="Lapidus A."/>
            <person name="Cheng J.-F."/>
            <person name="Goodwin L."/>
            <person name="Pitluck S."/>
            <person name="Peters L."/>
            <person name="Gu W."/>
            <person name="Detter J.C."/>
            <person name="Han C."/>
            <person name="Tapia R."/>
            <person name="Land M."/>
            <person name="Hauser L."/>
            <person name="Kyrpides N."/>
            <person name="Ivanova N."/>
            <person name="Pagani I."/>
            <person name="Reeve W.G."/>
            <person name="Howieson J.G."/>
            <person name="Tiwari R.P."/>
            <person name="O'Hara G.W."/>
            <person name="Atkins C.A."/>
            <person name="Ronson C.W."/>
            <person name="Nandasena K.G."/>
            <person name="Woyke T."/>
        </authorList>
    </citation>
    <scope>NUCLEOTIDE SEQUENCE [LARGE SCALE GENOMIC DNA]</scope>
    <source>
        <strain evidence="4">LMG 24608 / HAMBI 3006 / WSM2073</strain>
    </source>
</reference>
<evidence type="ECO:0000256" key="1">
    <source>
        <dbReference type="SAM" id="MobiDB-lite"/>
    </source>
</evidence>
<feature type="transmembrane region" description="Helical" evidence="2">
    <location>
        <begin position="427"/>
        <end position="452"/>
    </location>
</feature>
<dbReference type="EMBL" id="CP003358">
    <property type="protein sequence ID" value="AGB45213.1"/>
    <property type="molecule type" value="Genomic_DNA"/>
</dbReference>
<dbReference type="GeneID" id="90990237"/>
<dbReference type="Proteomes" id="UP000010998">
    <property type="component" value="Chromosome"/>
</dbReference>
<dbReference type="HOGENOM" id="CLU_406997_0_0_5"/>
<keyword evidence="2" id="KW-1133">Transmembrane helix</keyword>
<sequence>MSGTALSERSRNSARPMRAILPRLAAGLCAFTIVIYQSWFMPYFLPFFTGRDEFARLVFHAIYGGVLIVSIAILATRRDVRSAILLIVIAAAMAIVPVTFHPVGIVAKCYLITLFLGGAAIVLMLASAPAIVLRLSASVTVLNALVCFLDLLFGNGFTNTPGRAAGLAINPNVAAAGLLLGAAASYRAVAQKWRASFLVLVAITLFATLSRSTLLAAFATVAVPIIVRIWQWLRSGRHIQIDLGGCGRASIVAFALLGATGIALATNASFRIAMRESFAGILSVSTALDEASEAIDRSPPAAIVPIAPSPEGGWVDQPAAPGASSASIVTPPAEPATSSGHPKAGASADAVTSSPLAPGIAPPPAVTQSTNVAKMQALADRLTNEGERNSISARALFLERGLLAYREGGFFGRGLEDAQALAPHNTFVLFAIAFGHLGWMIPIGLVCFAFCFSRNAGDLALGVAVGGVMLTSHDLLLTPSLFLPIALGIGGMLAATKVAAEKPTPTGKGERWSFTCGTVVGVAAFGAGCVAILVVTPPLIIGRLQNETVFAARGGFETLLPRPQFPGLFQLDNLSGIPSSPASYLRENGTSLRRIGWSSHSWPAVGHGEYTFRRRDAVLFAPTDSSDPRSNERTYEVAVPLSIGALCFALLGTIILWSVATVVAVTLTDRSAASG</sequence>
<feature type="transmembrane region" description="Helical" evidence="2">
    <location>
        <begin position="20"/>
        <end position="45"/>
    </location>
</feature>
<feature type="transmembrane region" description="Helical" evidence="2">
    <location>
        <begin position="57"/>
        <end position="76"/>
    </location>
</feature>
<feature type="transmembrane region" description="Helical" evidence="2">
    <location>
        <begin position="512"/>
        <end position="535"/>
    </location>
</feature>
<feature type="transmembrane region" description="Helical" evidence="2">
    <location>
        <begin position="83"/>
        <end position="104"/>
    </location>
</feature>
<protein>
    <recommendedName>
        <fullName evidence="5">O-Antigen ligase</fullName>
    </recommendedName>
</protein>
<feature type="transmembrane region" description="Helical" evidence="2">
    <location>
        <begin position="482"/>
        <end position="500"/>
    </location>
</feature>
<feature type="transmembrane region" description="Helical" evidence="2">
    <location>
        <begin position="164"/>
        <end position="186"/>
    </location>
</feature>
<feature type="region of interest" description="Disordered" evidence="1">
    <location>
        <begin position="314"/>
        <end position="368"/>
    </location>
</feature>
<organism evidence="3 4">
    <name type="scientific">Mesorhizobium australicum (strain HAMBI 3006 / LMG 24608 / WSM2073)</name>
    <dbReference type="NCBI Taxonomy" id="754035"/>
    <lineage>
        <taxon>Bacteria</taxon>
        <taxon>Pseudomonadati</taxon>
        <taxon>Pseudomonadota</taxon>
        <taxon>Alphaproteobacteria</taxon>
        <taxon>Hyphomicrobiales</taxon>
        <taxon>Phyllobacteriaceae</taxon>
        <taxon>Mesorhizobium</taxon>
    </lineage>
</organism>
<accession>L0KM92</accession>
<gene>
    <name evidence="3" type="ordered locus">Mesau_02819</name>
</gene>
<evidence type="ECO:0000313" key="4">
    <source>
        <dbReference type="Proteomes" id="UP000010998"/>
    </source>
</evidence>
<name>L0KM92_MESAW</name>